<feature type="domain" description="Fe/B12 periplasmic-binding" evidence="3">
    <location>
        <begin position="38"/>
        <end position="289"/>
    </location>
</feature>
<name>A0A1I2UG96_9GAMM</name>
<dbReference type="InterPro" id="IPR054828">
    <property type="entry name" value="Vit_B12_bind_prot"/>
</dbReference>
<evidence type="ECO:0000256" key="2">
    <source>
        <dbReference type="SAM" id="SignalP"/>
    </source>
</evidence>
<evidence type="ECO:0000313" key="4">
    <source>
        <dbReference type="EMBL" id="SFG76155.1"/>
    </source>
</evidence>
<accession>A0A1I2UG96</accession>
<organism evidence="4 5">
    <name type="scientific">Neptunomonas qingdaonensis</name>
    <dbReference type="NCBI Taxonomy" id="1045558"/>
    <lineage>
        <taxon>Bacteria</taxon>
        <taxon>Pseudomonadati</taxon>
        <taxon>Pseudomonadota</taxon>
        <taxon>Gammaproteobacteria</taxon>
        <taxon>Oceanospirillales</taxon>
        <taxon>Oceanospirillaceae</taxon>
        <taxon>Neptunomonas</taxon>
    </lineage>
</organism>
<gene>
    <name evidence="4" type="ORF">SAMN05216175_11310</name>
</gene>
<dbReference type="NCBIfam" id="NF038402">
    <property type="entry name" value="TroA_like"/>
    <property type="match status" value="1"/>
</dbReference>
<dbReference type="CDD" id="cd01144">
    <property type="entry name" value="BtuF"/>
    <property type="match status" value="1"/>
</dbReference>
<dbReference type="AlphaFoldDB" id="A0A1I2UG96"/>
<dbReference type="RefSeq" id="WP_177201210.1">
    <property type="nucleotide sequence ID" value="NZ_FOOU01000013.1"/>
</dbReference>
<dbReference type="PANTHER" id="PTHR30535:SF34">
    <property type="entry name" value="MOLYBDATE-BINDING PROTEIN MOLA"/>
    <property type="match status" value="1"/>
</dbReference>
<evidence type="ECO:0000313" key="5">
    <source>
        <dbReference type="Proteomes" id="UP000198623"/>
    </source>
</evidence>
<evidence type="ECO:0000259" key="3">
    <source>
        <dbReference type="PROSITE" id="PS50983"/>
    </source>
</evidence>
<dbReference type="Proteomes" id="UP000198623">
    <property type="component" value="Unassembled WGS sequence"/>
</dbReference>
<dbReference type="GO" id="GO:0071281">
    <property type="term" value="P:cellular response to iron ion"/>
    <property type="evidence" value="ECO:0007669"/>
    <property type="project" value="TreeGrafter"/>
</dbReference>
<sequence>MLYPLTFILLFCFSFTAHAVSVVDDAGHDVILQQPAQRIVTLAPHLTELLFSLEAGERIIATVDYSDYPAAALSIPRIGGAEDISAEVILALQPDLVVAWDKGSPAEVLALLESLDVVVYRASSQAIIGVAKTLLDLAVLTGKTHIATPLVEQFKDEVANVKNRYQDKAPVSVFYQLWSEPLMTANKQQMINEMITLCGGSNLFSEQLEVVPQTNVESILVLNPDVILAPEQGTPPDWRQRWQAWPEITAVKGQHLYSLNADLINRPTLRSVEGLKQVCQLLDRVRADQGRSEQR</sequence>
<keyword evidence="5" id="KW-1185">Reference proteome</keyword>
<dbReference type="Gene3D" id="3.40.50.1980">
    <property type="entry name" value="Nitrogenase molybdenum iron protein domain"/>
    <property type="match status" value="2"/>
</dbReference>
<proteinExistence type="predicted"/>
<dbReference type="PANTHER" id="PTHR30535">
    <property type="entry name" value="VITAMIN B12-BINDING PROTEIN"/>
    <property type="match status" value="1"/>
</dbReference>
<feature type="signal peptide" evidence="2">
    <location>
        <begin position="1"/>
        <end position="19"/>
    </location>
</feature>
<dbReference type="PROSITE" id="PS50983">
    <property type="entry name" value="FE_B12_PBP"/>
    <property type="match status" value="1"/>
</dbReference>
<keyword evidence="1 2" id="KW-0732">Signal</keyword>
<dbReference type="SUPFAM" id="SSF53807">
    <property type="entry name" value="Helical backbone' metal receptor"/>
    <property type="match status" value="1"/>
</dbReference>
<dbReference type="EMBL" id="FOOU01000013">
    <property type="protein sequence ID" value="SFG76155.1"/>
    <property type="molecule type" value="Genomic_DNA"/>
</dbReference>
<dbReference type="InterPro" id="IPR050902">
    <property type="entry name" value="ABC_Transporter_SBP"/>
</dbReference>
<feature type="chain" id="PRO_5011618270" evidence="2">
    <location>
        <begin position="20"/>
        <end position="295"/>
    </location>
</feature>
<reference evidence="5" key="1">
    <citation type="submission" date="2016-10" db="EMBL/GenBank/DDBJ databases">
        <authorList>
            <person name="Varghese N."/>
            <person name="Submissions S."/>
        </authorList>
    </citation>
    <scope>NUCLEOTIDE SEQUENCE [LARGE SCALE GENOMIC DNA]</scope>
    <source>
        <strain evidence="5">CGMCC 1.10971</strain>
    </source>
</reference>
<evidence type="ECO:0000256" key="1">
    <source>
        <dbReference type="ARBA" id="ARBA00022729"/>
    </source>
</evidence>
<dbReference type="Pfam" id="PF01497">
    <property type="entry name" value="Peripla_BP_2"/>
    <property type="match status" value="1"/>
</dbReference>
<dbReference type="STRING" id="1045558.SAMN05216175_11310"/>
<protein>
    <submittedName>
        <fullName evidence="4">Iron complex transport system substrate-binding protein</fullName>
    </submittedName>
</protein>
<dbReference type="InterPro" id="IPR002491">
    <property type="entry name" value="ABC_transptr_periplasmic_BD"/>
</dbReference>